<evidence type="ECO:0000256" key="6">
    <source>
        <dbReference type="ARBA" id="ARBA00022449"/>
    </source>
</evidence>
<accession>A0ABY5P5U1</accession>
<keyword evidence="7" id="KW-1003">Cell membrane</keyword>
<dbReference type="InterPro" id="IPR050222">
    <property type="entry name" value="MATE_MdtK"/>
</dbReference>
<evidence type="ECO:0000256" key="5">
    <source>
        <dbReference type="ARBA" id="ARBA00022448"/>
    </source>
</evidence>
<keyword evidence="6" id="KW-0050">Antiport</keyword>
<keyword evidence="10" id="KW-0406">Ion transport</keyword>
<proteinExistence type="inferred from homology"/>
<evidence type="ECO:0000256" key="12">
    <source>
        <dbReference type="ARBA" id="ARBA00031636"/>
    </source>
</evidence>
<evidence type="ECO:0000256" key="1">
    <source>
        <dbReference type="ARBA" id="ARBA00003408"/>
    </source>
</evidence>
<keyword evidence="8 13" id="KW-0812">Transmembrane</keyword>
<comment type="function">
    <text evidence="1">Multidrug efflux pump.</text>
</comment>
<dbReference type="InterPro" id="IPR002528">
    <property type="entry name" value="MATE_fam"/>
</dbReference>
<evidence type="ECO:0000256" key="8">
    <source>
        <dbReference type="ARBA" id="ARBA00022692"/>
    </source>
</evidence>
<sequence>MDTNQSALKTILQLAIPLIISNFIVQLYLLLENMLIGWTLGVHVLAGYTAALTIYYLFSNLAVGLILGLTIHLSNAYGARDFHRLKRSVFINYFYVVILCLSITAIGHFFLDEMLAVLNIAAESYAYAYDFLKIMFWGYSAQTIFVLLTYMFRGLGDSRTPSLFIILVSIINITLDYLAVAIFDMGIQGIALAFLLANLLGVILCFVAVRKKWPILYINFSHRQFRVSEFIGHLKNSIPIAVQSIIISIGAFFVQRSLNEIGSDAVAAQGIGARIDMFCIIGLSSIGLAMATFTAQNLGANQYARILEGVKVATILSIAIAGIFSIIFLFSGSYLVHFVSGADLSSAVVDYGTRYFLFHVPFYWTLSLLFIYRYTLQGLGYSLFPSLAGMAEVLMRILAATVLYQFMGFNGVILGDGLAWSAAALVCTINFLMIKDELQNQFNVSERV</sequence>
<evidence type="ECO:0000256" key="3">
    <source>
        <dbReference type="ARBA" id="ARBA00010199"/>
    </source>
</evidence>
<feature type="transmembrane region" description="Helical" evidence="13">
    <location>
        <begin position="387"/>
        <end position="407"/>
    </location>
</feature>
<feature type="transmembrane region" description="Helical" evidence="13">
    <location>
        <begin position="266"/>
        <end position="291"/>
    </location>
</feature>
<feature type="transmembrane region" description="Helical" evidence="13">
    <location>
        <begin position="90"/>
        <end position="111"/>
    </location>
</feature>
<evidence type="ECO:0000313" key="14">
    <source>
        <dbReference type="EMBL" id="UUX33845.1"/>
    </source>
</evidence>
<feature type="transmembrane region" description="Helical" evidence="13">
    <location>
        <begin position="131"/>
        <end position="151"/>
    </location>
</feature>
<evidence type="ECO:0000313" key="15">
    <source>
        <dbReference type="Proteomes" id="UP001315967"/>
    </source>
</evidence>
<evidence type="ECO:0000256" key="7">
    <source>
        <dbReference type="ARBA" id="ARBA00022475"/>
    </source>
</evidence>
<dbReference type="PANTHER" id="PTHR43298">
    <property type="entry name" value="MULTIDRUG RESISTANCE PROTEIN NORM-RELATED"/>
    <property type="match status" value="1"/>
</dbReference>
<feature type="transmembrane region" description="Helical" evidence="13">
    <location>
        <begin position="163"/>
        <end position="183"/>
    </location>
</feature>
<keyword evidence="5" id="KW-0813">Transport</keyword>
<protein>
    <recommendedName>
        <fullName evidence="4">Probable multidrug resistance protein NorM</fullName>
    </recommendedName>
    <alternativeName>
        <fullName evidence="12">Multidrug-efflux transporter</fullName>
    </alternativeName>
</protein>
<evidence type="ECO:0000256" key="4">
    <source>
        <dbReference type="ARBA" id="ARBA00020268"/>
    </source>
</evidence>
<feature type="transmembrane region" description="Helical" evidence="13">
    <location>
        <begin position="356"/>
        <end position="375"/>
    </location>
</feature>
<keyword evidence="11 13" id="KW-0472">Membrane</keyword>
<name>A0ABY5P5U1_9LACT</name>
<organism evidence="14 15">
    <name type="scientific">Fundicoccus culcitae</name>
    <dbReference type="NCBI Taxonomy" id="2969821"/>
    <lineage>
        <taxon>Bacteria</taxon>
        <taxon>Bacillati</taxon>
        <taxon>Bacillota</taxon>
        <taxon>Bacilli</taxon>
        <taxon>Lactobacillales</taxon>
        <taxon>Aerococcaceae</taxon>
        <taxon>Fundicoccus</taxon>
    </lineage>
</organism>
<dbReference type="EMBL" id="CP102453">
    <property type="protein sequence ID" value="UUX33845.1"/>
    <property type="molecule type" value="Genomic_DNA"/>
</dbReference>
<feature type="transmembrane region" description="Helical" evidence="13">
    <location>
        <begin position="230"/>
        <end position="254"/>
    </location>
</feature>
<comment type="subcellular location">
    <subcellularLocation>
        <location evidence="2">Cell membrane</location>
        <topology evidence="2">Multi-pass membrane protein</topology>
    </subcellularLocation>
</comment>
<dbReference type="Pfam" id="PF01554">
    <property type="entry name" value="MatE"/>
    <property type="match status" value="2"/>
</dbReference>
<keyword evidence="15" id="KW-1185">Reference proteome</keyword>
<feature type="transmembrane region" description="Helical" evidence="13">
    <location>
        <begin position="413"/>
        <end position="433"/>
    </location>
</feature>
<feature type="transmembrane region" description="Helical" evidence="13">
    <location>
        <begin position="43"/>
        <end position="69"/>
    </location>
</feature>
<feature type="transmembrane region" description="Helical" evidence="13">
    <location>
        <begin position="312"/>
        <end position="336"/>
    </location>
</feature>
<evidence type="ECO:0000256" key="10">
    <source>
        <dbReference type="ARBA" id="ARBA00023065"/>
    </source>
</evidence>
<dbReference type="NCBIfam" id="TIGR00797">
    <property type="entry name" value="matE"/>
    <property type="match status" value="1"/>
</dbReference>
<evidence type="ECO:0000256" key="11">
    <source>
        <dbReference type="ARBA" id="ARBA00023136"/>
    </source>
</evidence>
<evidence type="ECO:0000256" key="9">
    <source>
        <dbReference type="ARBA" id="ARBA00022989"/>
    </source>
</evidence>
<dbReference type="RefSeq" id="WP_313793348.1">
    <property type="nucleotide sequence ID" value="NZ_CP102453.1"/>
</dbReference>
<feature type="transmembrane region" description="Helical" evidence="13">
    <location>
        <begin position="189"/>
        <end position="209"/>
    </location>
</feature>
<dbReference type="PANTHER" id="PTHR43298:SF2">
    <property type="entry name" value="FMN_FAD EXPORTER YEEO-RELATED"/>
    <property type="match status" value="1"/>
</dbReference>
<keyword evidence="9 13" id="KW-1133">Transmembrane helix</keyword>
<evidence type="ECO:0000256" key="13">
    <source>
        <dbReference type="SAM" id="Phobius"/>
    </source>
</evidence>
<comment type="similarity">
    <text evidence="3">Belongs to the multi antimicrobial extrusion (MATE) (TC 2.A.66.1) family.</text>
</comment>
<reference evidence="14 15" key="1">
    <citation type="submission" date="2022-08" db="EMBL/GenBank/DDBJ databases">
        <title>Aerococcaceae sp. nov isolated from spoiled eye mask.</title>
        <authorList>
            <person name="Zhou G."/>
            <person name="Xie X.-B."/>
            <person name="Shi Q.-S."/>
            <person name="Wang Y.-S."/>
            <person name="Wen X."/>
            <person name="Peng H."/>
            <person name="Yang X.-J."/>
            <person name="Tao H.-B."/>
            <person name="Huang X.-M."/>
        </authorList>
    </citation>
    <scope>NUCLEOTIDE SEQUENCE [LARGE SCALE GENOMIC DNA]</scope>
    <source>
        <strain evidence="15">DM20194951</strain>
    </source>
</reference>
<feature type="transmembrane region" description="Helical" evidence="13">
    <location>
        <begin position="12"/>
        <end position="31"/>
    </location>
</feature>
<gene>
    <name evidence="14" type="ORF">NRE15_13315</name>
</gene>
<dbReference type="InterPro" id="IPR048279">
    <property type="entry name" value="MdtK-like"/>
</dbReference>
<dbReference type="Proteomes" id="UP001315967">
    <property type="component" value="Chromosome"/>
</dbReference>
<dbReference type="PIRSF" id="PIRSF006603">
    <property type="entry name" value="DinF"/>
    <property type="match status" value="1"/>
</dbReference>
<evidence type="ECO:0000256" key="2">
    <source>
        <dbReference type="ARBA" id="ARBA00004651"/>
    </source>
</evidence>